<evidence type="ECO:0000256" key="13">
    <source>
        <dbReference type="ARBA" id="ARBA00023268"/>
    </source>
</evidence>
<comment type="similarity">
    <text evidence="18">Belongs to the NnrE/AIBP family.</text>
</comment>
<dbReference type="AlphaFoldDB" id="A0A940S7K5"/>
<feature type="binding site" evidence="18">
    <location>
        <position position="137"/>
    </location>
    <ligand>
        <name>K(+)</name>
        <dbReference type="ChEBI" id="CHEBI:29103"/>
    </ligand>
</feature>
<dbReference type="PANTHER" id="PTHR12592:SF0">
    <property type="entry name" value="ATP-DEPENDENT (S)-NAD(P)H-HYDRATE DEHYDRATASE"/>
    <property type="match status" value="1"/>
</dbReference>
<dbReference type="CDD" id="cd01171">
    <property type="entry name" value="YXKO-related"/>
    <property type="match status" value="1"/>
</dbReference>
<dbReference type="InterPro" id="IPR017953">
    <property type="entry name" value="Carbohydrate_kinase_pred_CS"/>
</dbReference>
<keyword evidence="7 17" id="KW-0067">ATP-binding</keyword>
<evidence type="ECO:0000256" key="8">
    <source>
        <dbReference type="ARBA" id="ARBA00022857"/>
    </source>
</evidence>
<keyword evidence="11 18" id="KW-0413">Isomerase</keyword>
<dbReference type="Pfam" id="PF01256">
    <property type="entry name" value="Carb_kinase"/>
    <property type="match status" value="1"/>
</dbReference>
<dbReference type="NCBIfam" id="TIGR00197">
    <property type="entry name" value="yjeF_nterm"/>
    <property type="match status" value="1"/>
</dbReference>
<dbReference type="GO" id="GO:0052856">
    <property type="term" value="F:NAD(P)HX epimerase activity"/>
    <property type="evidence" value="ECO:0007669"/>
    <property type="project" value="UniProtKB-UniRule"/>
</dbReference>
<dbReference type="Pfam" id="PF03853">
    <property type="entry name" value="YjeF_N"/>
    <property type="match status" value="1"/>
</dbReference>
<dbReference type="GO" id="GO:0046496">
    <property type="term" value="P:nicotinamide nucleotide metabolic process"/>
    <property type="evidence" value="ECO:0007669"/>
    <property type="project" value="UniProtKB-UniRule"/>
</dbReference>
<dbReference type="GO" id="GO:0110051">
    <property type="term" value="P:metabolite repair"/>
    <property type="evidence" value="ECO:0007669"/>
    <property type="project" value="TreeGrafter"/>
</dbReference>
<dbReference type="GO" id="GO:0005524">
    <property type="term" value="F:ATP binding"/>
    <property type="evidence" value="ECO:0007669"/>
    <property type="project" value="UniProtKB-UniRule"/>
</dbReference>
<sequence length="480" mass="47352">MARADAASSVPVGALMLAAGRAVARAAMERFRPCRTLVLAGPGNNGGDGYVAARLLMEAGWPVAVAVLAPPRPGGPAAEAAARWKGPVVPVRPEETSRAGLVIDALLGAAPTRPLPKAVVETLRAAGRPVLAVDVPSGLDGGTGQPLGDVARAALTVTFARLKPGHLLMPGRLLCGELRLTDIGLPEAALAAGLEGEAARTFRNAPGLWGLPAEDPAGHKYRRGHLVVAGGAMPGAARLAAAAGRRAGAGLVTLAATEPEAAAAFRAGEPGIIVAGPPVEPLLEDAKRGTWVIGPGLAPDGTARSLLAGALAAGRTVVADAGALGAFAGTPDDLRGVAVLTPHEGEFARLFGPVGPDRVAAARGAAARLGAVLVLKGPDTVVAAPDGRAAINHNAPPSLATAGTGDVLAGILGGLLAQGMAPFEAACAAVWLQGEAAPEGPGVVAEDVVAGLPAALRAAGEAARRAACFSAPLGKRAPLG</sequence>
<dbReference type="InterPro" id="IPR000631">
    <property type="entry name" value="CARKD"/>
</dbReference>
<comment type="similarity">
    <text evidence="4 19">In the C-terminal section; belongs to the NnrD/CARKD family.</text>
</comment>
<evidence type="ECO:0000256" key="7">
    <source>
        <dbReference type="ARBA" id="ARBA00022840"/>
    </source>
</evidence>
<dbReference type="PIRSF" id="PIRSF017184">
    <property type="entry name" value="Nnr"/>
    <property type="match status" value="1"/>
</dbReference>
<evidence type="ECO:0000256" key="18">
    <source>
        <dbReference type="HAMAP-Rule" id="MF_01966"/>
    </source>
</evidence>
<evidence type="ECO:0000256" key="15">
    <source>
        <dbReference type="ARBA" id="ARBA00048238"/>
    </source>
</evidence>
<comment type="function">
    <text evidence="18">Catalyzes the epimerization of the S- and R-forms of NAD(P)HX, a damaged form of NAD(P)H that is a result of enzymatic or heat-dependent hydration. This is a prerequisite for the S-specific NAD(P)H-hydrate dehydratase to allow the repair of both epimers of NAD(P)HX.</text>
</comment>
<evidence type="ECO:0000256" key="17">
    <source>
        <dbReference type="HAMAP-Rule" id="MF_01965"/>
    </source>
</evidence>
<dbReference type="EC" id="4.2.1.136" evidence="19"/>
<feature type="domain" description="YjeF N-terminal" evidence="21">
    <location>
        <begin position="1"/>
        <end position="191"/>
    </location>
</feature>
<dbReference type="SUPFAM" id="SSF64153">
    <property type="entry name" value="YjeF N-terminal domain-like"/>
    <property type="match status" value="1"/>
</dbReference>
<comment type="function">
    <text evidence="14 19">Bifunctional enzyme that catalyzes the epimerization of the S- and R-forms of NAD(P)HX and the dehydration of the S-form of NAD(P)HX at the expense of ADP, which is converted to AMP. This allows the repair of both epimers of NAD(P)HX, a damaged form of NAD(P)H that is a result of enzymatic or heat-dependent hydration.</text>
</comment>
<feature type="binding site" evidence="17">
    <location>
        <begin position="376"/>
        <end position="380"/>
    </location>
    <ligand>
        <name>AMP</name>
        <dbReference type="ChEBI" id="CHEBI:456215"/>
    </ligand>
</feature>
<keyword evidence="12 17" id="KW-0456">Lyase</keyword>
<evidence type="ECO:0000256" key="12">
    <source>
        <dbReference type="ARBA" id="ARBA00023239"/>
    </source>
</evidence>
<keyword evidence="9 18" id="KW-0630">Potassium</keyword>
<dbReference type="PROSITE" id="PS51385">
    <property type="entry name" value="YJEF_N"/>
    <property type="match status" value="1"/>
</dbReference>
<evidence type="ECO:0000259" key="20">
    <source>
        <dbReference type="PROSITE" id="PS51383"/>
    </source>
</evidence>
<dbReference type="InterPro" id="IPR036652">
    <property type="entry name" value="YjeF_N_dom_sf"/>
</dbReference>
<feature type="binding site" evidence="17">
    <location>
        <position position="236"/>
    </location>
    <ligand>
        <name>(6S)-NADPHX</name>
        <dbReference type="ChEBI" id="CHEBI:64076"/>
    </ligand>
</feature>
<comment type="catalytic activity">
    <reaction evidence="15 17 19">
        <text>(6S)-NADHX + ADP = AMP + phosphate + NADH + H(+)</text>
        <dbReference type="Rhea" id="RHEA:32223"/>
        <dbReference type="ChEBI" id="CHEBI:15378"/>
        <dbReference type="ChEBI" id="CHEBI:43474"/>
        <dbReference type="ChEBI" id="CHEBI:57945"/>
        <dbReference type="ChEBI" id="CHEBI:64074"/>
        <dbReference type="ChEBI" id="CHEBI:456215"/>
        <dbReference type="ChEBI" id="CHEBI:456216"/>
        <dbReference type="EC" id="4.2.1.136"/>
    </reaction>
</comment>
<feature type="binding site" evidence="18">
    <location>
        <position position="134"/>
    </location>
    <ligand>
        <name>(6S)-NADPHX</name>
        <dbReference type="ChEBI" id="CHEBI:64076"/>
    </ligand>
</feature>
<comment type="similarity">
    <text evidence="3 19">In the N-terminal section; belongs to the NnrE/AIBP family.</text>
</comment>
<keyword evidence="5 18" id="KW-0479">Metal-binding</keyword>
<evidence type="ECO:0000256" key="10">
    <source>
        <dbReference type="ARBA" id="ARBA00023027"/>
    </source>
</evidence>
<gene>
    <name evidence="18" type="primary">nnrE</name>
    <name evidence="17" type="synonym">nnrD</name>
    <name evidence="22" type="ORF">J5Y10_10315</name>
</gene>
<comment type="catalytic activity">
    <reaction evidence="16 17 19">
        <text>(6S)-NADPHX + ADP = AMP + phosphate + NADPH + H(+)</text>
        <dbReference type="Rhea" id="RHEA:32235"/>
        <dbReference type="ChEBI" id="CHEBI:15378"/>
        <dbReference type="ChEBI" id="CHEBI:43474"/>
        <dbReference type="ChEBI" id="CHEBI:57783"/>
        <dbReference type="ChEBI" id="CHEBI:64076"/>
        <dbReference type="ChEBI" id="CHEBI:456215"/>
        <dbReference type="ChEBI" id="CHEBI:456216"/>
        <dbReference type="EC" id="4.2.1.136"/>
    </reaction>
</comment>
<dbReference type="Gene3D" id="3.40.1190.20">
    <property type="match status" value="1"/>
</dbReference>
<comment type="cofactor">
    <cofactor evidence="17">
        <name>Mg(2+)</name>
        <dbReference type="ChEBI" id="CHEBI:18420"/>
    </cofactor>
</comment>
<reference evidence="22" key="1">
    <citation type="submission" date="2021-03" db="EMBL/GenBank/DDBJ databases">
        <authorList>
            <person name="So Y."/>
        </authorList>
    </citation>
    <scope>NUCLEOTIDE SEQUENCE</scope>
    <source>
        <strain evidence="22">SG15</strain>
    </source>
</reference>
<dbReference type="HAMAP" id="MF_01966">
    <property type="entry name" value="NADHX_epimerase"/>
    <property type="match status" value="1"/>
</dbReference>
<dbReference type="HAMAP" id="MF_01965">
    <property type="entry name" value="NADHX_dehydratase"/>
    <property type="match status" value="1"/>
</dbReference>
<dbReference type="Gene3D" id="3.40.50.10260">
    <property type="entry name" value="YjeF N-terminal domain"/>
    <property type="match status" value="1"/>
</dbReference>
<feature type="binding site" evidence="17">
    <location>
        <position position="343"/>
    </location>
    <ligand>
        <name>(6S)-NADPHX</name>
        <dbReference type="ChEBI" id="CHEBI:64076"/>
    </ligand>
</feature>
<proteinExistence type="inferred from homology"/>
<feature type="domain" description="YjeF C-terminal" evidence="20">
    <location>
        <begin position="203"/>
        <end position="459"/>
    </location>
</feature>
<dbReference type="InterPro" id="IPR029056">
    <property type="entry name" value="Ribokinase-like"/>
</dbReference>
<feature type="binding site" evidence="17">
    <location>
        <position position="406"/>
    </location>
    <ligand>
        <name>(6S)-NADPHX</name>
        <dbReference type="ChEBI" id="CHEBI:64076"/>
    </ligand>
</feature>
<evidence type="ECO:0000256" key="11">
    <source>
        <dbReference type="ARBA" id="ARBA00023235"/>
    </source>
</evidence>
<evidence type="ECO:0000256" key="5">
    <source>
        <dbReference type="ARBA" id="ARBA00022723"/>
    </source>
</evidence>
<comment type="catalytic activity">
    <reaction evidence="2 18 19">
        <text>(6R)-NADPHX = (6S)-NADPHX</text>
        <dbReference type="Rhea" id="RHEA:32227"/>
        <dbReference type="ChEBI" id="CHEBI:64076"/>
        <dbReference type="ChEBI" id="CHEBI:64077"/>
        <dbReference type="EC" id="5.1.99.6"/>
    </reaction>
</comment>
<comment type="caution">
    <text evidence="22">The sequence shown here is derived from an EMBL/GenBank/DDBJ whole genome shotgun (WGS) entry which is preliminary data.</text>
</comment>
<dbReference type="GO" id="GO:0046872">
    <property type="term" value="F:metal ion binding"/>
    <property type="evidence" value="ECO:0007669"/>
    <property type="project" value="UniProtKB-UniRule"/>
</dbReference>
<feature type="binding site" evidence="17">
    <location>
        <position position="405"/>
    </location>
    <ligand>
        <name>AMP</name>
        <dbReference type="ChEBI" id="CHEBI:456215"/>
    </ligand>
</feature>
<evidence type="ECO:0000313" key="23">
    <source>
        <dbReference type="Proteomes" id="UP000677537"/>
    </source>
</evidence>
<keyword evidence="6 17" id="KW-0547">Nucleotide-binding</keyword>
<feature type="binding site" evidence="18">
    <location>
        <begin position="44"/>
        <end position="48"/>
    </location>
    <ligand>
        <name>(6S)-NADPHX</name>
        <dbReference type="ChEBI" id="CHEBI:64076"/>
    </ligand>
</feature>
<evidence type="ECO:0000313" key="22">
    <source>
        <dbReference type="EMBL" id="MBP0493167.1"/>
    </source>
</evidence>
<comment type="function">
    <text evidence="17">Catalyzes the dehydration of the S-form of NAD(P)HX at the expense of ADP, which is converted to AMP. Together with NAD(P)HX epimerase, which catalyzes the epimerization of the S- and R-forms, the enzyme allows the repair of both epimers of NAD(P)HX, a damaged form of NAD(P)H that is a result of enzymatic or heat-dependent hydration.</text>
</comment>
<dbReference type="InterPro" id="IPR004443">
    <property type="entry name" value="YjeF_N_dom"/>
</dbReference>
<dbReference type="SUPFAM" id="SSF53613">
    <property type="entry name" value="Ribokinase-like"/>
    <property type="match status" value="1"/>
</dbReference>
<organism evidence="22 23">
    <name type="scientific">Roseomonas indoligenes</name>
    <dbReference type="NCBI Taxonomy" id="2820811"/>
    <lineage>
        <taxon>Bacteria</taxon>
        <taxon>Pseudomonadati</taxon>
        <taxon>Pseudomonadota</taxon>
        <taxon>Alphaproteobacteria</taxon>
        <taxon>Acetobacterales</taxon>
        <taxon>Roseomonadaceae</taxon>
        <taxon>Roseomonas</taxon>
    </lineage>
</organism>
<evidence type="ECO:0000256" key="16">
    <source>
        <dbReference type="ARBA" id="ARBA00049209"/>
    </source>
</evidence>
<evidence type="ECO:0000256" key="14">
    <source>
        <dbReference type="ARBA" id="ARBA00025153"/>
    </source>
</evidence>
<evidence type="ECO:0000256" key="1">
    <source>
        <dbReference type="ARBA" id="ARBA00000013"/>
    </source>
</evidence>
<keyword evidence="13" id="KW-0511">Multifunctional enzyme</keyword>
<comment type="subunit">
    <text evidence="17">Homotetramer.</text>
</comment>
<keyword evidence="8 17" id="KW-0521">NADP</keyword>
<name>A0A940S7K5_9PROT</name>
<evidence type="ECO:0000256" key="4">
    <source>
        <dbReference type="ARBA" id="ARBA00009524"/>
    </source>
</evidence>
<dbReference type="GO" id="GO:0052855">
    <property type="term" value="F:ADP-dependent NAD(P)H-hydrate dehydratase activity"/>
    <property type="evidence" value="ECO:0007669"/>
    <property type="project" value="UniProtKB-UniRule"/>
</dbReference>
<feature type="binding site" evidence="18">
    <location>
        <position position="104"/>
    </location>
    <ligand>
        <name>K(+)</name>
        <dbReference type="ChEBI" id="CHEBI:29103"/>
    </ligand>
</feature>
<evidence type="ECO:0000256" key="9">
    <source>
        <dbReference type="ARBA" id="ARBA00022958"/>
    </source>
</evidence>
<keyword evidence="23" id="KW-1185">Reference proteome</keyword>
<evidence type="ECO:0000256" key="3">
    <source>
        <dbReference type="ARBA" id="ARBA00006001"/>
    </source>
</evidence>
<evidence type="ECO:0000256" key="2">
    <source>
        <dbReference type="ARBA" id="ARBA00000909"/>
    </source>
</evidence>
<feature type="binding site" evidence="17">
    <location>
        <position position="296"/>
    </location>
    <ligand>
        <name>(6S)-NADPHX</name>
        <dbReference type="ChEBI" id="CHEBI:64076"/>
    </ligand>
</feature>
<dbReference type="InterPro" id="IPR030677">
    <property type="entry name" value="Nnr"/>
</dbReference>
<evidence type="ECO:0000259" key="21">
    <source>
        <dbReference type="PROSITE" id="PS51385"/>
    </source>
</evidence>
<dbReference type="PROSITE" id="PS51383">
    <property type="entry name" value="YJEF_C_3"/>
    <property type="match status" value="1"/>
</dbReference>
<dbReference type="PROSITE" id="PS01050">
    <property type="entry name" value="YJEF_C_2"/>
    <property type="match status" value="1"/>
</dbReference>
<dbReference type="NCBIfam" id="TIGR00196">
    <property type="entry name" value="yjeF_cterm"/>
    <property type="match status" value="1"/>
</dbReference>
<accession>A0A940S7K5</accession>
<comment type="cofactor">
    <cofactor evidence="18 19">
        <name>K(+)</name>
        <dbReference type="ChEBI" id="CHEBI:29103"/>
    </cofactor>
    <text evidence="18 19">Binds 1 potassium ion per subunit.</text>
</comment>
<dbReference type="EMBL" id="JAGIZA010000005">
    <property type="protein sequence ID" value="MBP0493167.1"/>
    <property type="molecule type" value="Genomic_DNA"/>
</dbReference>
<comment type="catalytic activity">
    <reaction evidence="1 18 19">
        <text>(6R)-NADHX = (6S)-NADHX</text>
        <dbReference type="Rhea" id="RHEA:32215"/>
        <dbReference type="ChEBI" id="CHEBI:64074"/>
        <dbReference type="ChEBI" id="CHEBI:64075"/>
        <dbReference type="EC" id="5.1.99.6"/>
    </reaction>
</comment>
<dbReference type="EC" id="5.1.99.6" evidence="19"/>
<feature type="binding site" evidence="18">
    <location>
        <position position="45"/>
    </location>
    <ligand>
        <name>K(+)</name>
        <dbReference type="ChEBI" id="CHEBI:29103"/>
    </ligand>
</feature>
<evidence type="ECO:0000256" key="6">
    <source>
        <dbReference type="ARBA" id="ARBA00022741"/>
    </source>
</evidence>
<keyword evidence="10 17" id="KW-0520">NAD</keyword>
<comment type="caution">
    <text evidence="18">Lacks conserved residue(s) required for the propagation of feature annotation.</text>
</comment>
<dbReference type="PANTHER" id="PTHR12592">
    <property type="entry name" value="ATP-DEPENDENT (S)-NAD(P)H-HYDRATE DEHYDRATASE FAMILY MEMBER"/>
    <property type="match status" value="1"/>
</dbReference>
<evidence type="ECO:0000256" key="19">
    <source>
        <dbReference type="PIRNR" id="PIRNR017184"/>
    </source>
</evidence>
<feature type="binding site" evidence="18">
    <location>
        <begin position="108"/>
        <end position="114"/>
    </location>
    <ligand>
        <name>(6S)-NADPHX</name>
        <dbReference type="ChEBI" id="CHEBI:64076"/>
    </ligand>
</feature>
<dbReference type="Proteomes" id="UP000677537">
    <property type="component" value="Unassembled WGS sequence"/>
</dbReference>
<protein>
    <recommendedName>
        <fullName evidence="19">Bifunctional NAD(P)H-hydrate repair enzyme</fullName>
    </recommendedName>
    <alternativeName>
        <fullName evidence="19">Nicotinamide nucleotide repair protein</fullName>
    </alternativeName>
    <domain>
        <recommendedName>
            <fullName evidence="19">ADP-dependent (S)-NAD(P)H-hydrate dehydratase</fullName>
            <ecNumber evidence="19">4.2.1.136</ecNumber>
        </recommendedName>
        <alternativeName>
            <fullName evidence="19">ADP-dependent NAD(P)HX dehydratase</fullName>
        </alternativeName>
    </domain>
    <domain>
        <recommendedName>
            <fullName evidence="19">NAD(P)H-hydrate epimerase</fullName>
            <ecNumber evidence="19">5.1.99.6</ecNumber>
        </recommendedName>
    </domain>
</protein>
<comment type="similarity">
    <text evidence="17">Belongs to the NnrD/CARKD family.</text>
</comment>